<dbReference type="InterPro" id="IPR002528">
    <property type="entry name" value="MATE_fam"/>
</dbReference>
<dbReference type="InterPro" id="IPR044644">
    <property type="entry name" value="DinF-like"/>
</dbReference>
<dbReference type="RefSeq" id="WP_344618826.1">
    <property type="nucleotide sequence ID" value="NZ_BAAARV010000088.1"/>
</dbReference>
<gene>
    <name evidence="7" type="ORF">GCM10010170_088340</name>
</gene>
<organism evidence="7 8">
    <name type="scientific">Dactylosporangium salmoneum</name>
    <dbReference type="NCBI Taxonomy" id="53361"/>
    <lineage>
        <taxon>Bacteria</taxon>
        <taxon>Bacillati</taxon>
        <taxon>Actinomycetota</taxon>
        <taxon>Actinomycetes</taxon>
        <taxon>Micromonosporales</taxon>
        <taxon>Micromonosporaceae</taxon>
        <taxon>Dactylosporangium</taxon>
    </lineage>
</organism>
<protein>
    <submittedName>
        <fullName evidence="7">MATE family efflux transporter</fullName>
    </submittedName>
</protein>
<feature type="transmembrane region" description="Helical" evidence="6">
    <location>
        <begin position="184"/>
        <end position="203"/>
    </location>
</feature>
<dbReference type="PANTHER" id="PTHR42893:SF46">
    <property type="entry name" value="PROTEIN DETOXIFICATION 44, CHLOROPLASTIC"/>
    <property type="match status" value="1"/>
</dbReference>
<evidence type="ECO:0000256" key="2">
    <source>
        <dbReference type="ARBA" id="ARBA00010199"/>
    </source>
</evidence>
<dbReference type="Proteomes" id="UP001501444">
    <property type="component" value="Unassembled WGS sequence"/>
</dbReference>
<evidence type="ECO:0000256" key="5">
    <source>
        <dbReference type="ARBA" id="ARBA00023136"/>
    </source>
</evidence>
<keyword evidence="4 6" id="KW-1133">Transmembrane helix</keyword>
<reference evidence="7 8" key="1">
    <citation type="journal article" date="2019" name="Int. J. Syst. Evol. Microbiol.">
        <title>The Global Catalogue of Microorganisms (GCM) 10K type strain sequencing project: providing services to taxonomists for standard genome sequencing and annotation.</title>
        <authorList>
            <consortium name="The Broad Institute Genomics Platform"/>
            <consortium name="The Broad Institute Genome Sequencing Center for Infectious Disease"/>
            <person name="Wu L."/>
            <person name="Ma J."/>
        </authorList>
    </citation>
    <scope>NUCLEOTIDE SEQUENCE [LARGE SCALE GENOMIC DNA]</scope>
    <source>
        <strain evidence="7 8">JCM 3272</strain>
    </source>
</reference>
<feature type="transmembrane region" description="Helical" evidence="6">
    <location>
        <begin position="371"/>
        <end position="390"/>
    </location>
</feature>
<comment type="subcellular location">
    <subcellularLocation>
        <location evidence="1">Membrane</location>
        <topology evidence="1">Multi-pass membrane protein</topology>
    </subcellularLocation>
</comment>
<evidence type="ECO:0000256" key="1">
    <source>
        <dbReference type="ARBA" id="ARBA00004141"/>
    </source>
</evidence>
<keyword evidence="3 6" id="KW-0812">Transmembrane</keyword>
<dbReference type="CDD" id="cd13136">
    <property type="entry name" value="MATE_DinF_like"/>
    <property type="match status" value="1"/>
</dbReference>
<evidence type="ECO:0000313" key="8">
    <source>
        <dbReference type="Proteomes" id="UP001501444"/>
    </source>
</evidence>
<feature type="transmembrane region" description="Helical" evidence="6">
    <location>
        <begin position="156"/>
        <end position="178"/>
    </location>
</feature>
<feature type="transmembrane region" description="Helical" evidence="6">
    <location>
        <begin position="301"/>
        <end position="325"/>
    </location>
</feature>
<comment type="caution">
    <text evidence="7">The sequence shown here is derived from an EMBL/GenBank/DDBJ whole genome shotgun (WGS) entry which is preliminary data.</text>
</comment>
<feature type="transmembrane region" description="Helical" evidence="6">
    <location>
        <begin position="81"/>
        <end position="103"/>
    </location>
</feature>
<name>A0ABN3HI16_9ACTN</name>
<evidence type="ECO:0000256" key="4">
    <source>
        <dbReference type="ARBA" id="ARBA00022989"/>
    </source>
</evidence>
<accession>A0ABN3HI16</accession>
<feature type="transmembrane region" description="Helical" evidence="6">
    <location>
        <begin position="40"/>
        <end position="60"/>
    </location>
</feature>
<dbReference type="EMBL" id="BAAARV010000088">
    <property type="protein sequence ID" value="GAA2380899.1"/>
    <property type="molecule type" value="Genomic_DNA"/>
</dbReference>
<sequence>MRRVAVLAVPALVVLAAEPLYVLVDTAVVGHLGRAQLAGLAIGGSVMSFAVWLGTVLAYGTTGRAARRFGAGQRAEAVEEGVQASWLALAGGLVILLVLEAAAGPLTRALAGGAGDVASNAEGWLRIAALGAPGLMLGTAGNGWMRGVQDTRRPLYFVLAANGLSAALCPVLVYPAGLGLTGSAVANVAAQSVVGMLFVRALATERVPLRPRLEVIWRQVTLGRDLLLRGAAFQACFLSASAVAARFGEAALAAHQIAIQLFFFTALALDALAIAAQSLVGAALGGERVAEARDLARRVTVAGLVAGVAFAALVAAALLAVRPWFGADAQVYAEARHAWWFFVAMMPAAGVVFALDGVFLGAGDVRYLRNLTLVSALGGFLPGIWLAYLLDYGLRGVWAALTLFIALRLAGLLYRLSGEGWAVAGAVR</sequence>
<feature type="transmembrane region" description="Helical" evidence="6">
    <location>
        <begin position="123"/>
        <end position="144"/>
    </location>
</feature>
<evidence type="ECO:0000256" key="6">
    <source>
        <dbReference type="SAM" id="Phobius"/>
    </source>
</evidence>
<dbReference type="Pfam" id="PF01554">
    <property type="entry name" value="MatE"/>
    <property type="match status" value="2"/>
</dbReference>
<comment type="similarity">
    <text evidence="2">Belongs to the multi antimicrobial extrusion (MATE) (TC 2.A.66.1) family.</text>
</comment>
<feature type="transmembrane region" description="Helical" evidence="6">
    <location>
        <begin position="396"/>
        <end position="414"/>
    </location>
</feature>
<proteinExistence type="inferred from homology"/>
<feature type="transmembrane region" description="Helical" evidence="6">
    <location>
        <begin position="257"/>
        <end position="280"/>
    </location>
</feature>
<evidence type="ECO:0000313" key="7">
    <source>
        <dbReference type="EMBL" id="GAA2380899.1"/>
    </source>
</evidence>
<feature type="transmembrane region" description="Helical" evidence="6">
    <location>
        <begin position="226"/>
        <end position="245"/>
    </location>
</feature>
<keyword evidence="5 6" id="KW-0472">Membrane</keyword>
<evidence type="ECO:0000256" key="3">
    <source>
        <dbReference type="ARBA" id="ARBA00022692"/>
    </source>
</evidence>
<dbReference type="NCBIfam" id="TIGR00797">
    <property type="entry name" value="matE"/>
    <property type="match status" value="1"/>
</dbReference>
<keyword evidence="8" id="KW-1185">Reference proteome</keyword>
<dbReference type="PANTHER" id="PTHR42893">
    <property type="entry name" value="PROTEIN DETOXIFICATION 44, CHLOROPLASTIC-RELATED"/>
    <property type="match status" value="1"/>
</dbReference>
<feature type="transmembrane region" description="Helical" evidence="6">
    <location>
        <begin position="337"/>
        <end position="359"/>
    </location>
</feature>